<proteinExistence type="predicted"/>
<comment type="caution">
    <text evidence="1">The sequence shown here is derived from an EMBL/GenBank/DDBJ whole genome shotgun (WGS) entry which is preliminary data.</text>
</comment>
<reference evidence="1 2" key="1">
    <citation type="submission" date="2009-01" db="EMBL/GenBank/DDBJ databases">
        <authorList>
            <person name="Fulton L."/>
            <person name="Clifton S."/>
            <person name="Fulton B."/>
            <person name="Xu J."/>
            <person name="Minx P."/>
            <person name="Pepin K.H."/>
            <person name="Johnson M."/>
            <person name="Bhonagiri V."/>
            <person name="Nash W.E."/>
            <person name="Mardis E.R."/>
            <person name="Wilson R.K."/>
        </authorList>
    </citation>
    <scope>NUCLEOTIDE SEQUENCE [LARGE SCALE GENOMIC DNA]</scope>
    <source>
        <strain evidence="1 2">DSM 5476</strain>
    </source>
</reference>
<sequence length="55" mass="6160">MISFFLRLKYSLRPVCQLQAVGSVAAFNPSEALNLPPYYFKFCYIGSLPLPSFPG</sequence>
<reference evidence="1 2" key="2">
    <citation type="submission" date="2009-02" db="EMBL/GenBank/DDBJ databases">
        <title>Draft genome sequence of Clostridium methylpentosum (DSM 5476).</title>
        <authorList>
            <person name="Sudarsanam P."/>
            <person name="Ley R."/>
            <person name="Guruge J."/>
            <person name="Turnbaugh P.J."/>
            <person name="Mahowald M."/>
            <person name="Liep D."/>
            <person name="Gordon J."/>
        </authorList>
    </citation>
    <scope>NUCLEOTIDE SEQUENCE [LARGE SCALE GENOMIC DNA]</scope>
    <source>
        <strain evidence="1 2">DSM 5476</strain>
    </source>
</reference>
<dbReference type="AlphaFoldDB" id="C0EDV5"/>
<accession>C0EDV5</accession>
<dbReference type="STRING" id="537013.CLOSTMETH_02033"/>
<gene>
    <name evidence="1" type="ORF">CLOSTMETH_02033</name>
</gene>
<dbReference type="EMBL" id="ACEC01000066">
    <property type="protein sequence ID" value="EEG30302.1"/>
    <property type="molecule type" value="Genomic_DNA"/>
</dbReference>
<organism evidence="1 2">
    <name type="scientific">[Clostridium] methylpentosum DSM 5476</name>
    <dbReference type="NCBI Taxonomy" id="537013"/>
    <lineage>
        <taxon>Bacteria</taxon>
        <taxon>Bacillati</taxon>
        <taxon>Bacillota</taxon>
        <taxon>Clostridia</taxon>
        <taxon>Eubacteriales</taxon>
        <taxon>Oscillospiraceae</taxon>
        <taxon>Oscillospiraceae incertae sedis</taxon>
    </lineage>
</organism>
<keyword evidence="2" id="KW-1185">Reference proteome</keyword>
<evidence type="ECO:0000313" key="2">
    <source>
        <dbReference type="Proteomes" id="UP000003340"/>
    </source>
</evidence>
<evidence type="ECO:0000313" key="1">
    <source>
        <dbReference type="EMBL" id="EEG30302.1"/>
    </source>
</evidence>
<dbReference type="HOGENOM" id="CLU_3024026_0_0_9"/>
<protein>
    <submittedName>
        <fullName evidence="1">Uncharacterized protein</fullName>
    </submittedName>
</protein>
<dbReference type="Proteomes" id="UP000003340">
    <property type="component" value="Unassembled WGS sequence"/>
</dbReference>
<name>C0EDV5_9FIRM</name>